<dbReference type="SUPFAM" id="SSF81301">
    <property type="entry name" value="Nucleotidyltransferase"/>
    <property type="match status" value="1"/>
</dbReference>
<keyword evidence="12" id="KW-1185">Reference proteome</keyword>
<comment type="cofactor">
    <cofactor evidence="2">
        <name>Mg(2+)</name>
        <dbReference type="ChEBI" id="CHEBI:18420"/>
    </cofactor>
</comment>
<dbReference type="EMBL" id="KZ453102">
    <property type="protein sequence ID" value="PKA47743.1"/>
    <property type="molecule type" value="Genomic_DNA"/>
</dbReference>
<dbReference type="EC" id="2.7.7.19" evidence="11"/>
<gene>
    <name evidence="11" type="ORF">AXF42_Ash014520</name>
</gene>
<protein>
    <submittedName>
        <fullName evidence="11">Poly(A) RNA polymerase GLD2</fullName>
        <ecNumber evidence="11">2.7.7.19</ecNumber>
    </submittedName>
</protein>
<feature type="domain" description="PAP-associated" evidence="9">
    <location>
        <begin position="631"/>
        <end position="665"/>
    </location>
</feature>
<feature type="domain" description="Poly(A) RNA polymerase mitochondrial-like central palm" evidence="10">
    <location>
        <begin position="411"/>
        <end position="542"/>
    </location>
</feature>
<evidence type="ECO:0000256" key="2">
    <source>
        <dbReference type="ARBA" id="ARBA00001946"/>
    </source>
</evidence>
<evidence type="ECO:0000256" key="3">
    <source>
        <dbReference type="ARBA" id="ARBA00004496"/>
    </source>
</evidence>
<evidence type="ECO:0000259" key="9">
    <source>
        <dbReference type="Pfam" id="PF03828"/>
    </source>
</evidence>
<dbReference type="PANTHER" id="PTHR12271:SF40">
    <property type="entry name" value="POLY(A) RNA POLYMERASE GLD2"/>
    <property type="match status" value="1"/>
</dbReference>
<comment type="cofactor">
    <cofactor evidence="1">
        <name>Mn(2+)</name>
        <dbReference type="ChEBI" id="CHEBI:29035"/>
    </cofactor>
</comment>
<dbReference type="InterPro" id="IPR054708">
    <property type="entry name" value="MTPAP-like_central"/>
</dbReference>
<feature type="region of interest" description="Disordered" evidence="8">
    <location>
        <begin position="1"/>
        <end position="36"/>
    </location>
</feature>
<dbReference type="OrthoDB" id="407432at2759"/>
<evidence type="ECO:0000256" key="7">
    <source>
        <dbReference type="ARBA" id="ARBA00022842"/>
    </source>
</evidence>
<keyword evidence="11" id="KW-0548">Nucleotidyltransferase</keyword>
<dbReference type="GO" id="GO:1990817">
    <property type="term" value="F:poly(A) RNA polymerase activity"/>
    <property type="evidence" value="ECO:0007669"/>
    <property type="project" value="UniProtKB-EC"/>
</dbReference>
<dbReference type="Pfam" id="PF03828">
    <property type="entry name" value="PAP_assoc"/>
    <property type="match status" value="1"/>
</dbReference>
<dbReference type="InterPro" id="IPR043519">
    <property type="entry name" value="NT_sf"/>
</dbReference>
<organism evidence="11 12">
    <name type="scientific">Apostasia shenzhenica</name>
    <dbReference type="NCBI Taxonomy" id="1088818"/>
    <lineage>
        <taxon>Eukaryota</taxon>
        <taxon>Viridiplantae</taxon>
        <taxon>Streptophyta</taxon>
        <taxon>Embryophyta</taxon>
        <taxon>Tracheophyta</taxon>
        <taxon>Spermatophyta</taxon>
        <taxon>Magnoliopsida</taxon>
        <taxon>Liliopsida</taxon>
        <taxon>Asparagales</taxon>
        <taxon>Orchidaceae</taxon>
        <taxon>Apostasioideae</taxon>
        <taxon>Apostasia</taxon>
    </lineage>
</organism>
<evidence type="ECO:0000256" key="6">
    <source>
        <dbReference type="ARBA" id="ARBA00022723"/>
    </source>
</evidence>
<name>A0A2H9ZWV1_9ASPA</name>
<dbReference type="FunFam" id="3.30.460.10:FF:000067">
    <property type="entry name" value="Terminal uridylyltransferase cid1"/>
    <property type="match status" value="1"/>
</dbReference>
<evidence type="ECO:0000256" key="1">
    <source>
        <dbReference type="ARBA" id="ARBA00001936"/>
    </source>
</evidence>
<accession>A0A2H9ZWV1</accession>
<dbReference type="GO" id="GO:0005737">
    <property type="term" value="C:cytoplasm"/>
    <property type="evidence" value="ECO:0007669"/>
    <property type="project" value="UniProtKB-SubCell"/>
</dbReference>
<feature type="region of interest" description="Disordered" evidence="8">
    <location>
        <begin position="234"/>
        <end position="296"/>
    </location>
</feature>
<dbReference type="AlphaFoldDB" id="A0A2H9ZWV1"/>
<dbReference type="Gene3D" id="3.30.460.10">
    <property type="entry name" value="Beta Polymerase, domain 2"/>
    <property type="match status" value="1"/>
</dbReference>
<comment type="subcellular location">
    <subcellularLocation>
        <location evidence="3">Cytoplasm</location>
    </subcellularLocation>
</comment>
<dbReference type="PANTHER" id="PTHR12271">
    <property type="entry name" value="POLY A POLYMERASE CID PAP -RELATED"/>
    <property type="match status" value="1"/>
</dbReference>
<sequence length="719" mass="80341">MAEGGRGTSAFDGRRAGADKLPSSSTGDGGPANLDGSFLLQLLQRKPPATPASSSRPVLPHEALRPYEDPAVASVGHGFPLHNHRFPPHPPPSAAPLLHGGHLGEALPFSNPGFWGPTGCSPSVSDAGNRRLPINEQFLPMDHPMLGFPQGGASAPNSTPFSSNFRRVSPSPPQDGLLASNRMSDLSGKMIPGYQNRVERAPLRAPPGFGKVAPYSSVELNRKVEVGGRRHIGFAGPNQQWRSHNHHEWKRSNSEQGRSVASEISQRSNWHNSKSEGRDGEQWAGRIPEETQHRRLSDSYTVMRKEHAHFEYSGSGILNHCNSIRENDSGESDKDLEDNDRDEYDVQMIDKQLAAVLCDDSESRKVSKLVRNSRGKEFRSDFFRGHRVSSQKVRIRRRELWCRHDIGKLTPSLMSIFESLVPAEDEIIKQEQLLLTLKKLVKKEWPDAELHLYGSCANSFGVSNSDIDICLAIKDFYTSKLDILLKLADILESNDLQNVQALTRARVPIVKMMDPTTGISCDICINNLLAVVNTKLLKDYAQIDERLRQLAFIVKYWAKSRRVNETYQGTLSSYAYVLMCIHFLQSRKPAILPCLQGMDATYKAIVDGTECAYFDQVDKLRSFGAQNKETISQLIWGFFHYWAYHHDYTNDVISVRTGSIIRKLATSSSIGEMPLMSDHFMASRNIGLYAHVCVSVDIGETIETKSLDLWNGRKFSSIF</sequence>
<evidence type="ECO:0000256" key="5">
    <source>
        <dbReference type="ARBA" id="ARBA00022679"/>
    </source>
</evidence>
<dbReference type="STRING" id="1088818.A0A2H9ZWV1"/>
<feature type="compositionally biased region" description="Polar residues" evidence="8">
    <location>
        <begin position="254"/>
        <end position="272"/>
    </location>
</feature>
<dbReference type="GO" id="GO:0046872">
    <property type="term" value="F:metal ion binding"/>
    <property type="evidence" value="ECO:0007669"/>
    <property type="project" value="UniProtKB-KW"/>
</dbReference>
<keyword evidence="6" id="KW-0479">Metal-binding</keyword>
<dbReference type="GO" id="GO:0031123">
    <property type="term" value="P:RNA 3'-end processing"/>
    <property type="evidence" value="ECO:0007669"/>
    <property type="project" value="TreeGrafter"/>
</dbReference>
<evidence type="ECO:0000259" key="10">
    <source>
        <dbReference type="Pfam" id="PF22600"/>
    </source>
</evidence>
<dbReference type="GO" id="GO:0050265">
    <property type="term" value="F:RNA uridylyltransferase activity"/>
    <property type="evidence" value="ECO:0007669"/>
    <property type="project" value="TreeGrafter"/>
</dbReference>
<dbReference type="GO" id="GO:0061157">
    <property type="term" value="P:mRNA destabilization"/>
    <property type="evidence" value="ECO:0007669"/>
    <property type="project" value="UniProtKB-ARBA"/>
</dbReference>
<keyword evidence="5 11" id="KW-0808">Transferase</keyword>
<evidence type="ECO:0000256" key="8">
    <source>
        <dbReference type="SAM" id="MobiDB-lite"/>
    </source>
</evidence>
<reference evidence="11 12" key="1">
    <citation type="journal article" date="2017" name="Nature">
        <title>The Apostasia genome and the evolution of orchids.</title>
        <authorList>
            <person name="Zhang G.Q."/>
            <person name="Liu K.W."/>
            <person name="Li Z."/>
            <person name="Lohaus R."/>
            <person name="Hsiao Y.Y."/>
            <person name="Niu S.C."/>
            <person name="Wang J.Y."/>
            <person name="Lin Y.C."/>
            <person name="Xu Q."/>
            <person name="Chen L.J."/>
            <person name="Yoshida K."/>
            <person name="Fujiwara S."/>
            <person name="Wang Z.W."/>
            <person name="Zhang Y.Q."/>
            <person name="Mitsuda N."/>
            <person name="Wang M."/>
            <person name="Liu G.H."/>
            <person name="Pecoraro L."/>
            <person name="Huang H.X."/>
            <person name="Xiao X.J."/>
            <person name="Lin M."/>
            <person name="Wu X.Y."/>
            <person name="Wu W.L."/>
            <person name="Chen Y.Y."/>
            <person name="Chang S.B."/>
            <person name="Sakamoto S."/>
            <person name="Ohme-Takagi M."/>
            <person name="Yagi M."/>
            <person name="Zeng S.J."/>
            <person name="Shen C.Y."/>
            <person name="Yeh C.M."/>
            <person name="Luo Y.B."/>
            <person name="Tsai W.C."/>
            <person name="Van de Peer Y."/>
            <person name="Liu Z.J."/>
        </authorList>
    </citation>
    <scope>NUCLEOTIDE SEQUENCE [LARGE SCALE GENOMIC DNA]</scope>
    <source>
        <strain evidence="12">cv. Shenzhen</strain>
        <tissue evidence="11">Stem</tissue>
    </source>
</reference>
<dbReference type="InterPro" id="IPR002058">
    <property type="entry name" value="PAP_assoc"/>
</dbReference>
<keyword evidence="7" id="KW-0460">Magnesium</keyword>
<dbReference type="Proteomes" id="UP000236161">
    <property type="component" value="Unassembled WGS sequence"/>
</dbReference>
<evidence type="ECO:0000313" key="11">
    <source>
        <dbReference type="EMBL" id="PKA47743.1"/>
    </source>
</evidence>
<keyword evidence="4" id="KW-0963">Cytoplasm</keyword>
<dbReference type="GO" id="GO:0006402">
    <property type="term" value="P:mRNA catabolic process"/>
    <property type="evidence" value="ECO:0007669"/>
    <property type="project" value="UniProtKB-ARBA"/>
</dbReference>
<feature type="compositionally biased region" description="Basic and acidic residues" evidence="8">
    <location>
        <begin position="273"/>
        <end position="296"/>
    </location>
</feature>
<evidence type="ECO:0000313" key="12">
    <source>
        <dbReference type="Proteomes" id="UP000236161"/>
    </source>
</evidence>
<dbReference type="Pfam" id="PF22600">
    <property type="entry name" value="MTPAP-like_central"/>
    <property type="match status" value="1"/>
</dbReference>
<evidence type="ECO:0000256" key="4">
    <source>
        <dbReference type="ARBA" id="ARBA00022490"/>
    </source>
</evidence>
<proteinExistence type="predicted"/>
<dbReference type="SUPFAM" id="SSF81631">
    <property type="entry name" value="PAP/OAS1 substrate-binding domain"/>
    <property type="match status" value="1"/>
</dbReference>
<dbReference type="Gene3D" id="1.10.1410.10">
    <property type="match status" value="1"/>
</dbReference>
<dbReference type="CDD" id="cd05402">
    <property type="entry name" value="NT_PAP_TUTase"/>
    <property type="match status" value="1"/>
</dbReference>